<gene>
    <name evidence="12" type="ORF">A7E75_07880</name>
</gene>
<dbReference type="InterPro" id="IPR001867">
    <property type="entry name" value="OmpR/PhoB-type_DNA-bd"/>
</dbReference>
<dbReference type="OrthoDB" id="9793321at2"/>
<evidence type="ECO:0000313" key="13">
    <source>
        <dbReference type="Proteomes" id="UP000182264"/>
    </source>
</evidence>
<name>A0A1L3GG88_SYNAC</name>
<dbReference type="GO" id="GO:0000976">
    <property type="term" value="F:transcription cis-regulatory region binding"/>
    <property type="evidence" value="ECO:0007669"/>
    <property type="project" value="TreeGrafter"/>
</dbReference>
<dbReference type="EMBL" id="CP015518">
    <property type="protein sequence ID" value="APG24946.1"/>
    <property type="molecule type" value="Genomic_DNA"/>
</dbReference>
<dbReference type="PANTHER" id="PTHR48111:SF59">
    <property type="entry name" value="TRANSCRIPTIONAL REGULATORY PROTEIN BAER"/>
    <property type="match status" value="1"/>
</dbReference>
<evidence type="ECO:0000259" key="11">
    <source>
        <dbReference type="PROSITE" id="PS51755"/>
    </source>
</evidence>
<dbReference type="Proteomes" id="UP000182264">
    <property type="component" value="Chromosome"/>
</dbReference>
<evidence type="ECO:0000256" key="4">
    <source>
        <dbReference type="ARBA" id="ARBA00023012"/>
    </source>
</evidence>
<dbReference type="PROSITE" id="PS50110">
    <property type="entry name" value="RESPONSE_REGULATORY"/>
    <property type="match status" value="1"/>
</dbReference>
<evidence type="ECO:0000256" key="9">
    <source>
        <dbReference type="PROSITE-ProRule" id="PRU01091"/>
    </source>
</evidence>
<dbReference type="InterPro" id="IPR011006">
    <property type="entry name" value="CheY-like_superfamily"/>
</dbReference>
<sequence length="224" mass="25317">MNNQILIVEDEARLASLMADYLRQANFDPHILTDGLDAVPWVRENHPALVLLDLMLPGRDGMEICKEVRTFSDVPIIMVTARIEEIDRLLGLELGADDYVCKPFSPREVVARVKAVLRRSGGHSTLHATGLVLEEASLHASLNGHKLDLTAVEFKLLQHLAAHPGRVFSREQLMDRIYSDQRIVSDRTIDSHIKKLRKKIETANPECEVIRSVYGVGYKFEIEE</sequence>
<dbReference type="AlphaFoldDB" id="A0A1L3GG88"/>
<evidence type="ECO:0000256" key="1">
    <source>
        <dbReference type="ARBA" id="ARBA00004496"/>
    </source>
</evidence>
<dbReference type="KEGG" id="pace:A6070_01840"/>
<dbReference type="InterPro" id="IPR036388">
    <property type="entry name" value="WH-like_DNA-bd_sf"/>
</dbReference>
<organism evidence="12 13">
    <name type="scientific">Syntrophotalea acetylenica</name>
    <name type="common">Pelobacter acetylenicus</name>
    <dbReference type="NCBI Taxonomy" id="29542"/>
    <lineage>
        <taxon>Bacteria</taxon>
        <taxon>Pseudomonadati</taxon>
        <taxon>Thermodesulfobacteriota</taxon>
        <taxon>Desulfuromonadia</taxon>
        <taxon>Desulfuromonadales</taxon>
        <taxon>Syntrophotaleaceae</taxon>
        <taxon>Syntrophotalea</taxon>
    </lineage>
</organism>
<reference evidence="12 13" key="1">
    <citation type="journal article" date="2017" name="Genome Announc.">
        <title>Complete Genome Sequences of Two Acetylene-Fermenting Pelobacter acetylenicus Strains.</title>
        <authorList>
            <person name="Sutton J.M."/>
            <person name="Baesman S.M."/>
            <person name="Fierst J.L."/>
            <person name="Poret-Peterson A.T."/>
            <person name="Oremland R.S."/>
            <person name="Dunlap D.S."/>
            <person name="Akob D.M."/>
        </authorList>
    </citation>
    <scope>NUCLEOTIDE SEQUENCE [LARGE SCALE GENOMIC DNA]</scope>
    <source>
        <strain evidence="12 13">DSM 3247</strain>
    </source>
</reference>
<dbReference type="InterPro" id="IPR039420">
    <property type="entry name" value="WalR-like"/>
</dbReference>
<dbReference type="GO" id="GO:0045893">
    <property type="term" value="P:positive regulation of DNA-templated transcription"/>
    <property type="evidence" value="ECO:0007669"/>
    <property type="project" value="UniProtKB-ARBA"/>
</dbReference>
<dbReference type="SMART" id="SM00448">
    <property type="entry name" value="REC"/>
    <property type="match status" value="1"/>
</dbReference>
<dbReference type="PANTHER" id="PTHR48111">
    <property type="entry name" value="REGULATOR OF RPOS"/>
    <property type="match status" value="1"/>
</dbReference>
<dbReference type="InterPro" id="IPR016032">
    <property type="entry name" value="Sig_transdc_resp-reg_C-effctor"/>
</dbReference>
<feature type="domain" description="OmpR/PhoB-type" evidence="11">
    <location>
        <begin position="123"/>
        <end position="222"/>
    </location>
</feature>
<evidence type="ECO:0000313" key="12">
    <source>
        <dbReference type="EMBL" id="APG24946.1"/>
    </source>
</evidence>
<protein>
    <submittedName>
        <fullName evidence="12">Two-component system response regulator BaeR</fullName>
    </submittedName>
</protein>
<comment type="subcellular location">
    <subcellularLocation>
        <location evidence="1">Cytoplasm</location>
    </subcellularLocation>
</comment>
<dbReference type="Gene3D" id="6.10.250.690">
    <property type="match status" value="1"/>
</dbReference>
<feature type="DNA-binding region" description="OmpR/PhoB-type" evidence="9">
    <location>
        <begin position="123"/>
        <end position="222"/>
    </location>
</feature>
<dbReference type="Pfam" id="PF00072">
    <property type="entry name" value="Response_reg"/>
    <property type="match status" value="1"/>
</dbReference>
<feature type="domain" description="Response regulatory" evidence="10">
    <location>
        <begin position="4"/>
        <end position="117"/>
    </location>
</feature>
<dbReference type="InterPro" id="IPR001789">
    <property type="entry name" value="Sig_transdc_resp-reg_receiver"/>
</dbReference>
<evidence type="ECO:0000259" key="10">
    <source>
        <dbReference type="PROSITE" id="PS50110"/>
    </source>
</evidence>
<dbReference type="SMART" id="SM00862">
    <property type="entry name" value="Trans_reg_C"/>
    <property type="match status" value="1"/>
</dbReference>
<keyword evidence="3 8" id="KW-0597">Phosphoprotein</keyword>
<keyword evidence="2" id="KW-0963">Cytoplasm</keyword>
<evidence type="ECO:0000256" key="6">
    <source>
        <dbReference type="ARBA" id="ARBA00023125"/>
    </source>
</evidence>
<dbReference type="PROSITE" id="PS51755">
    <property type="entry name" value="OMPR_PHOB"/>
    <property type="match status" value="1"/>
</dbReference>
<evidence type="ECO:0000256" key="2">
    <source>
        <dbReference type="ARBA" id="ARBA00022490"/>
    </source>
</evidence>
<dbReference type="STRING" id="29542.A6070_01840"/>
<dbReference type="SUPFAM" id="SSF52172">
    <property type="entry name" value="CheY-like"/>
    <property type="match status" value="1"/>
</dbReference>
<dbReference type="CDD" id="cd19938">
    <property type="entry name" value="REC_OmpR_BaeR-like"/>
    <property type="match status" value="1"/>
</dbReference>
<dbReference type="Gene3D" id="3.40.50.2300">
    <property type="match status" value="1"/>
</dbReference>
<keyword evidence="4" id="KW-0902">Two-component regulatory system</keyword>
<dbReference type="GO" id="GO:0005829">
    <property type="term" value="C:cytosol"/>
    <property type="evidence" value="ECO:0007669"/>
    <property type="project" value="TreeGrafter"/>
</dbReference>
<dbReference type="RefSeq" id="WP_072286794.1">
    <property type="nucleotide sequence ID" value="NZ_CP015455.1"/>
</dbReference>
<keyword evidence="6 9" id="KW-0238">DNA-binding</keyword>
<dbReference type="GO" id="GO:0032993">
    <property type="term" value="C:protein-DNA complex"/>
    <property type="evidence" value="ECO:0007669"/>
    <property type="project" value="TreeGrafter"/>
</dbReference>
<evidence type="ECO:0000256" key="3">
    <source>
        <dbReference type="ARBA" id="ARBA00022553"/>
    </source>
</evidence>
<evidence type="ECO:0000256" key="7">
    <source>
        <dbReference type="ARBA" id="ARBA00023163"/>
    </source>
</evidence>
<keyword evidence="7" id="KW-0804">Transcription</keyword>
<keyword evidence="5" id="KW-0805">Transcription regulation</keyword>
<feature type="modified residue" description="4-aspartylphosphate" evidence="8">
    <location>
        <position position="53"/>
    </location>
</feature>
<keyword evidence="13" id="KW-1185">Reference proteome</keyword>
<dbReference type="FunFam" id="3.40.50.2300:FF:000001">
    <property type="entry name" value="DNA-binding response regulator PhoB"/>
    <property type="match status" value="1"/>
</dbReference>
<dbReference type="Pfam" id="PF00486">
    <property type="entry name" value="Trans_reg_C"/>
    <property type="match status" value="1"/>
</dbReference>
<dbReference type="FunFam" id="1.10.10.10:FF:000117">
    <property type="entry name" value="Two-component system response regulator BaeR"/>
    <property type="match status" value="1"/>
</dbReference>
<evidence type="ECO:0000256" key="5">
    <source>
        <dbReference type="ARBA" id="ARBA00023015"/>
    </source>
</evidence>
<dbReference type="GO" id="GO:0000156">
    <property type="term" value="F:phosphorelay response regulator activity"/>
    <property type="evidence" value="ECO:0007669"/>
    <property type="project" value="TreeGrafter"/>
</dbReference>
<dbReference type="SUPFAM" id="SSF46894">
    <property type="entry name" value="C-terminal effector domain of the bipartite response regulators"/>
    <property type="match status" value="1"/>
</dbReference>
<dbReference type="Gene3D" id="1.10.10.10">
    <property type="entry name" value="Winged helix-like DNA-binding domain superfamily/Winged helix DNA-binding domain"/>
    <property type="match status" value="1"/>
</dbReference>
<accession>A0A1L3GG88</accession>
<evidence type="ECO:0000256" key="8">
    <source>
        <dbReference type="PROSITE-ProRule" id="PRU00169"/>
    </source>
</evidence>
<proteinExistence type="predicted"/>
<dbReference type="CDD" id="cd00383">
    <property type="entry name" value="trans_reg_C"/>
    <property type="match status" value="1"/>
</dbReference>